<evidence type="ECO:0000256" key="3">
    <source>
        <dbReference type="ARBA" id="ARBA00023002"/>
    </source>
</evidence>
<keyword evidence="4" id="KW-0732">Signal</keyword>
<keyword evidence="3" id="KW-0560">Oxidoreductase</keyword>
<dbReference type="GO" id="GO:0046872">
    <property type="term" value="F:metal ion binding"/>
    <property type="evidence" value="ECO:0007669"/>
    <property type="project" value="UniProtKB-KW"/>
</dbReference>
<evidence type="ECO:0000313" key="7">
    <source>
        <dbReference type="Proteomes" id="UP001163046"/>
    </source>
</evidence>
<sequence>MHRLLTFLGIRFALRGRCTIVSRALESRLLLWSAVLNGCNPDTIKRCMELPLKFPVTQEMVGNLLDEGDTLQQAIKNGRVYLVDYEILDDIPQYGTLNRKLERRYTCPALGLFYVRSNGDIMQ</sequence>
<organism evidence="6 7">
    <name type="scientific">Desmophyllum pertusum</name>
    <dbReference type="NCBI Taxonomy" id="174260"/>
    <lineage>
        <taxon>Eukaryota</taxon>
        <taxon>Metazoa</taxon>
        <taxon>Cnidaria</taxon>
        <taxon>Anthozoa</taxon>
        <taxon>Hexacorallia</taxon>
        <taxon>Scleractinia</taxon>
        <taxon>Caryophylliina</taxon>
        <taxon>Caryophylliidae</taxon>
        <taxon>Desmophyllum</taxon>
    </lineage>
</organism>
<name>A0A9W9YIB6_9CNID</name>
<feature type="signal peptide" evidence="4">
    <location>
        <begin position="1"/>
        <end position="16"/>
    </location>
</feature>
<proteinExistence type="predicted"/>
<dbReference type="OrthoDB" id="407298at2759"/>
<dbReference type="GO" id="GO:0016702">
    <property type="term" value="F:oxidoreductase activity, acting on single donors with incorporation of molecular oxygen, incorporation of two atoms of oxygen"/>
    <property type="evidence" value="ECO:0007669"/>
    <property type="project" value="InterPro"/>
</dbReference>
<dbReference type="Proteomes" id="UP001163046">
    <property type="component" value="Unassembled WGS sequence"/>
</dbReference>
<evidence type="ECO:0000259" key="5">
    <source>
        <dbReference type="PROSITE" id="PS51393"/>
    </source>
</evidence>
<evidence type="ECO:0000256" key="1">
    <source>
        <dbReference type="ARBA" id="ARBA00022723"/>
    </source>
</evidence>
<accession>A0A9W9YIB6</accession>
<dbReference type="Gene3D" id="3.10.450.60">
    <property type="match status" value="1"/>
</dbReference>
<dbReference type="GO" id="GO:0034440">
    <property type="term" value="P:lipid oxidation"/>
    <property type="evidence" value="ECO:0007669"/>
    <property type="project" value="InterPro"/>
</dbReference>
<comment type="caution">
    <text evidence="6">The sequence shown here is derived from an EMBL/GenBank/DDBJ whole genome shotgun (WGS) entry which is preliminary data.</text>
</comment>
<reference evidence="6" key="1">
    <citation type="submission" date="2023-01" db="EMBL/GenBank/DDBJ databases">
        <title>Genome assembly of the deep-sea coral Lophelia pertusa.</title>
        <authorList>
            <person name="Herrera S."/>
            <person name="Cordes E."/>
        </authorList>
    </citation>
    <scope>NUCLEOTIDE SEQUENCE</scope>
    <source>
        <strain evidence="6">USNM1676648</strain>
        <tissue evidence="6">Polyp</tissue>
    </source>
</reference>
<evidence type="ECO:0000256" key="4">
    <source>
        <dbReference type="SAM" id="SignalP"/>
    </source>
</evidence>
<keyword evidence="7" id="KW-1185">Reference proteome</keyword>
<dbReference type="AlphaFoldDB" id="A0A9W9YIB6"/>
<dbReference type="EMBL" id="MU827356">
    <property type="protein sequence ID" value="KAJ7351751.1"/>
    <property type="molecule type" value="Genomic_DNA"/>
</dbReference>
<keyword evidence="2" id="KW-0223">Dioxygenase</keyword>
<gene>
    <name evidence="6" type="primary">ALOX12B_10</name>
    <name evidence="6" type="ORF">OS493_035692</name>
</gene>
<keyword evidence="1" id="KW-0479">Metal-binding</keyword>
<dbReference type="PANTHER" id="PTHR11771">
    <property type="entry name" value="LIPOXYGENASE"/>
    <property type="match status" value="1"/>
</dbReference>
<protein>
    <submittedName>
        <fullName evidence="6">Arachidonate 12-lipoxygenase</fullName>
    </submittedName>
</protein>
<dbReference type="PROSITE" id="PS51393">
    <property type="entry name" value="LIPOXYGENASE_3"/>
    <property type="match status" value="1"/>
</dbReference>
<feature type="chain" id="PRO_5040853794" evidence="4">
    <location>
        <begin position="17"/>
        <end position="123"/>
    </location>
</feature>
<dbReference type="SUPFAM" id="SSF48484">
    <property type="entry name" value="Lipoxigenase"/>
    <property type="match status" value="1"/>
</dbReference>
<evidence type="ECO:0000313" key="6">
    <source>
        <dbReference type="EMBL" id="KAJ7351751.1"/>
    </source>
</evidence>
<dbReference type="InterPro" id="IPR000907">
    <property type="entry name" value="LipOase"/>
</dbReference>
<evidence type="ECO:0000256" key="2">
    <source>
        <dbReference type="ARBA" id="ARBA00022964"/>
    </source>
</evidence>
<feature type="domain" description="Lipoxygenase" evidence="5">
    <location>
        <begin position="1"/>
        <end position="123"/>
    </location>
</feature>
<dbReference type="InterPro" id="IPR013819">
    <property type="entry name" value="LipOase_C"/>
</dbReference>
<dbReference type="InterPro" id="IPR036226">
    <property type="entry name" value="LipOase_C_sf"/>
</dbReference>